<gene>
    <name evidence="2" type="ORF">GM418_12785</name>
</gene>
<dbReference type="InterPro" id="IPR006121">
    <property type="entry name" value="HMA_dom"/>
</dbReference>
<sequence>MDKKSDGSKGESKSSVAKQKTIQIQVKMVCKGCCKYIERLILAIEGTVFVHCNYKYNLVEICFNPIKTNQNEIEKSISEGGYDTLNYKRKIEFYTDKPKCCEYRDELNKDDDFRA</sequence>
<protein>
    <recommendedName>
        <fullName evidence="1">HMA domain-containing protein</fullName>
    </recommendedName>
</protein>
<name>A0A6I6JZB6_9BACT</name>
<feature type="domain" description="HMA" evidence="1">
    <location>
        <begin position="19"/>
        <end position="85"/>
    </location>
</feature>
<dbReference type="SUPFAM" id="SSF55008">
    <property type="entry name" value="HMA, heavy metal-associated domain"/>
    <property type="match status" value="1"/>
</dbReference>
<dbReference type="InterPro" id="IPR036163">
    <property type="entry name" value="HMA_dom_sf"/>
</dbReference>
<keyword evidence="3" id="KW-1185">Reference proteome</keyword>
<dbReference type="KEGG" id="mcos:GM418_12785"/>
<accession>A0A6I6JZB6</accession>
<dbReference type="GO" id="GO:0046872">
    <property type="term" value="F:metal ion binding"/>
    <property type="evidence" value="ECO:0007669"/>
    <property type="project" value="InterPro"/>
</dbReference>
<dbReference type="CDD" id="cd00371">
    <property type="entry name" value="HMA"/>
    <property type="match status" value="1"/>
</dbReference>
<dbReference type="Gene3D" id="3.30.70.100">
    <property type="match status" value="1"/>
</dbReference>
<proteinExistence type="predicted"/>
<evidence type="ECO:0000313" key="2">
    <source>
        <dbReference type="EMBL" id="QGY44503.1"/>
    </source>
</evidence>
<reference evidence="2 3" key="1">
    <citation type="submission" date="2019-11" db="EMBL/GenBank/DDBJ databases">
        <authorList>
            <person name="Zheng R.K."/>
            <person name="Sun C.M."/>
        </authorList>
    </citation>
    <scope>NUCLEOTIDE SEQUENCE [LARGE SCALE GENOMIC DNA]</scope>
    <source>
        <strain evidence="2 3">WC007</strain>
    </source>
</reference>
<dbReference type="AlphaFoldDB" id="A0A6I6JZB6"/>
<evidence type="ECO:0000313" key="3">
    <source>
        <dbReference type="Proteomes" id="UP000428260"/>
    </source>
</evidence>
<organism evidence="2 3">
    <name type="scientific">Maribellus comscasis</name>
    <dbReference type="NCBI Taxonomy" id="2681766"/>
    <lineage>
        <taxon>Bacteria</taxon>
        <taxon>Pseudomonadati</taxon>
        <taxon>Bacteroidota</taxon>
        <taxon>Bacteroidia</taxon>
        <taxon>Marinilabiliales</taxon>
        <taxon>Prolixibacteraceae</taxon>
        <taxon>Maribellus</taxon>
    </lineage>
</organism>
<dbReference type="Proteomes" id="UP000428260">
    <property type="component" value="Chromosome"/>
</dbReference>
<dbReference type="EMBL" id="CP046401">
    <property type="protein sequence ID" value="QGY44503.1"/>
    <property type="molecule type" value="Genomic_DNA"/>
</dbReference>
<dbReference type="RefSeq" id="WP_158866815.1">
    <property type="nucleotide sequence ID" value="NZ_CP046401.1"/>
</dbReference>
<dbReference type="PROSITE" id="PS50846">
    <property type="entry name" value="HMA_2"/>
    <property type="match status" value="1"/>
</dbReference>
<evidence type="ECO:0000259" key="1">
    <source>
        <dbReference type="PROSITE" id="PS50846"/>
    </source>
</evidence>